<organism evidence="3 4">
    <name type="scientific">Floridaenema flaviceps BLCC-F50</name>
    <dbReference type="NCBI Taxonomy" id="3153642"/>
    <lineage>
        <taxon>Bacteria</taxon>
        <taxon>Bacillati</taxon>
        <taxon>Cyanobacteriota</taxon>
        <taxon>Cyanophyceae</taxon>
        <taxon>Oscillatoriophycideae</taxon>
        <taxon>Aerosakkonematales</taxon>
        <taxon>Aerosakkonemataceae</taxon>
        <taxon>Floridanema</taxon>
        <taxon>Floridanema flaviceps</taxon>
    </lineage>
</organism>
<dbReference type="RefSeq" id="WP_413267059.1">
    <property type="nucleotide sequence ID" value="NZ_JBHFNR010000252.1"/>
</dbReference>
<keyword evidence="1" id="KW-0175">Coiled coil</keyword>
<evidence type="ECO:0000313" key="4">
    <source>
        <dbReference type="Proteomes" id="UP001576784"/>
    </source>
</evidence>
<gene>
    <name evidence="3" type="ORF">ACE1CI_31395</name>
</gene>
<feature type="coiled-coil region" evidence="1">
    <location>
        <begin position="48"/>
        <end position="96"/>
    </location>
</feature>
<evidence type="ECO:0000256" key="2">
    <source>
        <dbReference type="SAM" id="MobiDB-lite"/>
    </source>
</evidence>
<accession>A0ABV4Y0C2</accession>
<sequence>MNTFLTTTAQPISPEKPSFQSHPLTGLEASASIVAIGIAITGWFRAELKNKSAAAEAETALIKSLQQELTDKDEEIDQQRIRIWRLEKEIRMLRQTVEYSGSFPLQERIN</sequence>
<comment type="caution">
    <text evidence="3">The sequence shown here is derived from an EMBL/GenBank/DDBJ whole genome shotgun (WGS) entry which is preliminary data.</text>
</comment>
<dbReference type="EMBL" id="JBHFNR010000252">
    <property type="protein sequence ID" value="MFB2897446.1"/>
    <property type="molecule type" value="Genomic_DNA"/>
</dbReference>
<proteinExistence type="predicted"/>
<feature type="region of interest" description="Disordered" evidence="2">
    <location>
        <begin position="1"/>
        <end position="21"/>
    </location>
</feature>
<dbReference type="Proteomes" id="UP001576784">
    <property type="component" value="Unassembled WGS sequence"/>
</dbReference>
<name>A0ABV4Y0C2_9CYAN</name>
<evidence type="ECO:0000313" key="3">
    <source>
        <dbReference type="EMBL" id="MFB2897446.1"/>
    </source>
</evidence>
<protein>
    <submittedName>
        <fullName evidence="3">Uncharacterized protein</fullName>
    </submittedName>
</protein>
<keyword evidence="4" id="KW-1185">Reference proteome</keyword>
<reference evidence="3 4" key="1">
    <citation type="submission" date="2024-09" db="EMBL/GenBank/DDBJ databases">
        <title>Floridaenema gen nov. (Aerosakkonemataceae, Aerosakkonematales ord. nov., Cyanobacteria) from benthic tropical and subtropical fresh waters, with the description of four new species.</title>
        <authorList>
            <person name="Moretto J.A."/>
            <person name="Berthold D.E."/>
            <person name="Lefler F.W."/>
            <person name="Huang I.-S."/>
            <person name="Laughinghouse H. IV."/>
        </authorList>
    </citation>
    <scope>NUCLEOTIDE SEQUENCE [LARGE SCALE GENOMIC DNA]</scope>
    <source>
        <strain evidence="3 4">BLCC-F50</strain>
    </source>
</reference>
<evidence type="ECO:0000256" key="1">
    <source>
        <dbReference type="SAM" id="Coils"/>
    </source>
</evidence>
<feature type="compositionally biased region" description="Polar residues" evidence="2">
    <location>
        <begin position="1"/>
        <end position="11"/>
    </location>
</feature>